<name>A0A847RM54_9BACT</name>
<evidence type="ECO:0000256" key="3">
    <source>
        <dbReference type="ARBA" id="ARBA00022729"/>
    </source>
</evidence>
<dbReference type="Gene3D" id="1.25.40.390">
    <property type="match status" value="1"/>
</dbReference>
<keyword evidence="5" id="KW-0998">Cell outer membrane</keyword>
<protein>
    <submittedName>
        <fullName evidence="8">RagB/SusD family nutrient uptake outer membrane protein</fullName>
    </submittedName>
</protein>
<dbReference type="SUPFAM" id="SSF48452">
    <property type="entry name" value="TPR-like"/>
    <property type="match status" value="1"/>
</dbReference>
<evidence type="ECO:0000256" key="4">
    <source>
        <dbReference type="ARBA" id="ARBA00023136"/>
    </source>
</evidence>
<comment type="similarity">
    <text evidence="2">Belongs to the SusD family.</text>
</comment>
<dbReference type="Proteomes" id="UP000570474">
    <property type="component" value="Unassembled WGS sequence"/>
</dbReference>
<dbReference type="InterPro" id="IPR033985">
    <property type="entry name" value="SusD-like_N"/>
</dbReference>
<evidence type="ECO:0000256" key="2">
    <source>
        <dbReference type="ARBA" id="ARBA00006275"/>
    </source>
</evidence>
<evidence type="ECO:0000259" key="7">
    <source>
        <dbReference type="Pfam" id="PF14322"/>
    </source>
</evidence>
<keyword evidence="3" id="KW-0732">Signal</keyword>
<keyword evidence="4" id="KW-0472">Membrane</keyword>
<evidence type="ECO:0000259" key="6">
    <source>
        <dbReference type="Pfam" id="PF07980"/>
    </source>
</evidence>
<evidence type="ECO:0000313" key="9">
    <source>
        <dbReference type="Proteomes" id="UP000570474"/>
    </source>
</evidence>
<evidence type="ECO:0000256" key="1">
    <source>
        <dbReference type="ARBA" id="ARBA00004442"/>
    </source>
</evidence>
<dbReference type="PROSITE" id="PS51257">
    <property type="entry name" value="PROKAR_LIPOPROTEIN"/>
    <property type="match status" value="1"/>
</dbReference>
<feature type="domain" description="RagB/SusD" evidence="6">
    <location>
        <begin position="303"/>
        <end position="627"/>
    </location>
</feature>
<dbReference type="GO" id="GO:0009279">
    <property type="term" value="C:cell outer membrane"/>
    <property type="evidence" value="ECO:0007669"/>
    <property type="project" value="UniProtKB-SubCell"/>
</dbReference>
<feature type="domain" description="SusD-like N-terminal" evidence="7">
    <location>
        <begin position="23"/>
        <end position="226"/>
    </location>
</feature>
<dbReference type="Pfam" id="PF07980">
    <property type="entry name" value="SusD_RagB"/>
    <property type="match status" value="1"/>
</dbReference>
<reference evidence="8 9" key="1">
    <citation type="submission" date="2020-04" db="EMBL/GenBank/DDBJ databases">
        <authorList>
            <person name="Yin C."/>
        </authorList>
    </citation>
    <scope>NUCLEOTIDE SEQUENCE [LARGE SCALE GENOMIC DNA]</scope>
    <source>
        <strain evidence="8 9">Ae27</strain>
    </source>
</reference>
<dbReference type="Pfam" id="PF14322">
    <property type="entry name" value="SusD-like_3"/>
    <property type="match status" value="1"/>
</dbReference>
<gene>
    <name evidence="8" type="ORF">HGH92_27485</name>
</gene>
<proteinExistence type="inferred from homology"/>
<comment type="subcellular location">
    <subcellularLocation>
        <location evidence="1">Cell outer membrane</location>
    </subcellularLocation>
</comment>
<dbReference type="InterPro" id="IPR011990">
    <property type="entry name" value="TPR-like_helical_dom_sf"/>
</dbReference>
<dbReference type="InterPro" id="IPR012944">
    <property type="entry name" value="SusD_RagB_dom"/>
</dbReference>
<dbReference type="RefSeq" id="WP_168874015.1">
    <property type="nucleotide sequence ID" value="NZ_JABAIA010000003.1"/>
</dbReference>
<keyword evidence="9" id="KW-1185">Reference proteome</keyword>
<organism evidence="8 9">
    <name type="scientific">Chitinophaga varians</name>
    <dbReference type="NCBI Taxonomy" id="2202339"/>
    <lineage>
        <taxon>Bacteria</taxon>
        <taxon>Pseudomonadati</taxon>
        <taxon>Bacteroidota</taxon>
        <taxon>Chitinophagia</taxon>
        <taxon>Chitinophagales</taxon>
        <taxon>Chitinophagaceae</taxon>
        <taxon>Chitinophaga</taxon>
    </lineage>
</organism>
<dbReference type="EMBL" id="JABAIA010000003">
    <property type="protein sequence ID" value="NLR68079.1"/>
    <property type="molecule type" value="Genomic_DNA"/>
</dbReference>
<evidence type="ECO:0000256" key="5">
    <source>
        <dbReference type="ARBA" id="ARBA00023237"/>
    </source>
</evidence>
<accession>A0A847RM54</accession>
<evidence type="ECO:0000313" key="8">
    <source>
        <dbReference type="EMBL" id="NLR68079.1"/>
    </source>
</evidence>
<sequence>MKNTAYYMMMLLLLLLGAACKKDWLERKPKTILLEEQVWNDPKQILALLANYYDRLPTDMGMTGNWANMADYDDAMWSGYSGNDGRNNITTYPYNRWALWEYELIRDINLALEGIDRYSVSLPADQKKQFSAELRFLRAYVYFEMVKRMGGVPLITKQLIYDYSGDPTPLQVPRAKESEVYDFIAAEMDAIQGDLGNIISNTGSNKSASNTRANKYTALALKSRAMLYAGSLAKYNNIAGNVNITLPNGEVGIPASKADAYYQQSLNASKEIISSGFYSLYRNNPNKGENFYEAVVNKIANREAIFVQDFLNPTKRHLFSYDNIVRSIREDNLSSSGITPSLGLVESFEYLDGTPGTLKTRTADNSDYIYYDKPQDIFANKDARLYGTVIYPGAGFKGQTIEMQAGVKAWDAAANRFNTIEGADLSSNWTDGKLLVGSAGPHRDIQEVSTTGFYLRKFIDAGTGTSTRGIQSTVWWVRFRLGEIYLNAAEAALELGQMSEALTYVNELRERAGFPANSLAMLTIDKLRNERRVELAFEDHRVWDLKRWRIADKLWNGDAGNPNDMVYGLYPYRVVKPGDPARDGKYVFDKVLPPRFRVPRFFRIGNYYSQIDQSWINNNPKLVPNPNH</sequence>
<comment type="caution">
    <text evidence="8">The sequence shown here is derived from an EMBL/GenBank/DDBJ whole genome shotgun (WGS) entry which is preliminary data.</text>
</comment>
<dbReference type="AlphaFoldDB" id="A0A847RM54"/>